<dbReference type="InterPro" id="IPR010982">
    <property type="entry name" value="Lambda_DNA-bd_dom_sf"/>
</dbReference>
<dbReference type="Gene3D" id="3.40.50.2300">
    <property type="match status" value="2"/>
</dbReference>
<dbReference type="Pfam" id="PF00356">
    <property type="entry name" value="LacI"/>
    <property type="match status" value="1"/>
</dbReference>
<dbReference type="InterPro" id="IPR000843">
    <property type="entry name" value="HTH_LacI"/>
</dbReference>
<keyword evidence="3" id="KW-0804">Transcription</keyword>
<dbReference type="AlphaFoldDB" id="A0A498RDT5"/>
<dbReference type="PANTHER" id="PTHR30146:SF109">
    <property type="entry name" value="HTH-TYPE TRANSCRIPTIONAL REGULATOR GALS"/>
    <property type="match status" value="1"/>
</dbReference>
<dbReference type="GO" id="GO:0000976">
    <property type="term" value="F:transcription cis-regulatory region binding"/>
    <property type="evidence" value="ECO:0007669"/>
    <property type="project" value="TreeGrafter"/>
</dbReference>
<evidence type="ECO:0000256" key="2">
    <source>
        <dbReference type="ARBA" id="ARBA00023125"/>
    </source>
</evidence>
<dbReference type="SUPFAM" id="SSF47413">
    <property type="entry name" value="lambda repressor-like DNA-binding domains"/>
    <property type="match status" value="1"/>
</dbReference>
<dbReference type="Gene3D" id="1.10.260.40">
    <property type="entry name" value="lambda repressor-like DNA-binding domains"/>
    <property type="match status" value="1"/>
</dbReference>
<proteinExistence type="predicted"/>
<dbReference type="Pfam" id="PF13377">
    <property type="entry name" value="Peripla_BP_3"/>
    <property type="match status" value="1"/>
</dbReference>
<sequence length="353" mass="38474">MKSQKNTHVTLQQVAEHAGVSRATASLVVRGSQNISETTREKVFNSMHELGYVYDRVAANLRSKSSTTVGLIIMELANPFYSELLIGIHQTLDQFGQTVILGTTFDSCTIQDRLLSTMLEHRVGGVILSAVPGTSGEAVERVRRWGIPIVLVNRILPGTQCDFVGIDNVAGGQLAVEYLIRQGHRRIAFLGGLAKLSSWQGRKQGYDNALRQAGLEIDHSLIIESPATRDCGIELIQRLLSIPNPPTAVFCYNDIMAIGAMMKMKEMGLTPGKDIAIVGFDDIPEAAIFTPKLTTVSSAIRLMGSHAAALLHARMENPDNEPQNIVLQPELIVRDSCSHSLSAMVPPLDKNLI</sequence>
<evidence type="ECO:0000259" key="4">
    <source>
        <dbReference type="PROSITE" id="PS50932"/>
    </source>
</evidence>
<accession>A0A498RDT5</accession>
<dbReference type="InterPro" id="IPR028082">
    <property type="entry name" value="Peripla_BP_I"/>
</dbReference>
<dbReference type="CDD" id="cd06289">
    <property type="entry name" value="PBP1_MalI-like"/>
    <property type="match status" value="1"/>
</dbReference>
<dbReference type="SUPFAM" id="SSF53822">
    <property type="entry name" value="Periplasmic binding protein-like I"/>
    <property type="match status" value="1"/>
</dbReference>
<keyword evidence="6" id="KW-1185">Reference proteome</keyword>
<dbReference type="EMBL" id="UPPP01000105">
    <property type="protein sequence ID" value="VBB09087.1"/>
    <property type="molecule type" value="Genomic_DNA"/>
</dbReference>
<dbReference type="SMART" id="SM00354">
    <property type="entry name" value="HTH_LACI"/>
    <property type="match status" value="1"/>
</dbReference>
<keyword evidence="2" id="KW-0238">DNA-binding</keyword>
<dbReference type="OrthoDB" id="43195at2"/>
<evidence type="ECO:0000313" key="6">
    <source>
        <dbReference type="Proteomes" id="UP000277811"/>
    </source>
</evidence>
<name>A0A498RDT5_9FIRM</name>
<keyword evidence="1" id="KW-0805">Transcription regulation</keyword>
<feature type="domain" description="HTH lacI-type" evidence="4">
    <location>
        <begin position="9"/>
        <end position="63"/>
    </location>
</feature>
<evidence type="ECO:0000256" key="1">
    <source>
        <dbReference type="ARBA" id="ARBA00023015"/>
    </source>
</evidence>
<dbReference type="PROSITE" id="PS50932">
    <property type="entry name" value="HTH_LACI_2"/>
    <property type="match status" value="1"/>
</dbReference>
<dbReference type="GO" id="GO:0003700">
    <property type="term" value="F:DNA-binding transcription factor activity"/>
    <property type="evidence" value="ECO:0007669"/>
    <property type="project" value="TreeGrafter"/>
</dbReference>
<dbReference type="InterPro" id="IPR046335">
    <property type="entry name" value="LacI/GalR-like_sensor"/>
</dbReference>
<dbReference type="PANTHER" id="PTHR30146">
    <property type="entry name" value="LACI-RELATED TRANSCRIPTIONAL REPRESSOR"/>
    <property type="match status" value="1"/>
</dbReference>
<organism evidence="5 6">
    <name type="scientific">Lucifera butyrica</name>
    <dbReference type="NCBI Taxonomy" id="1351585"/>
    <lineage>
        <taxon>Bacteria</taxon>
        <taxon>Bacillati</taxon>
        <taxon>Bacillota</taxon>
        <taxon>Negativicutes</taxon>
        <taxon>Veillonellales</taxon>
        <taxon>Veillonellaceae</taxon>
        <taxon>Lucifera</taxon>
    </lineage>
</organism>
<protein>
    <recommendedName>
        <fullName evidence="4">HTH lacI-type domain-containing protein</fullName>
    </recommendedName>
</protein>
<dbReference type="CDD" id="cd01392">
    <property type="entry name" value="HTH_LacI"/>
    <property type="match status" value="1"/>
</dbReference>
<gene>
    <name evidence="5" type="ORF">LUCI_4373</name>
</gene>
<evidence type="ECO:0000256" key="3">
    <source>
        <dbReference type="ARBA" id="ARBA00023163"/>
    </source>
</evidence>
<evidence type="ECO:0000313" key="5">
    <source>
        <dbReference type="EMBL" id="VBB09087.1"/>
    </source>
</evidence>
<dbReference type="Proteomes" id="UP000277811">
    <property type="component" value="Unassembled WGS sequence"/>
</dbReference>
<dbReference type="RefSeq" id="WP_122629904.1">
    <property type="nucleotide sequence ID" value="NZ_UPPP01000105.1"/>
</dbReference>
<reference evidence="5 6" key="1">
    <citation type="submission" date="2018-06" db="EMBL/GenBank/DDBJ databases">
        <authorList>
            <person name="Strepis N."/>
        </authorList>
    </citation>
    <scope>NUCLEOTIDE SEQUENCE [LARGE SCALE GENOMIC DNA]</scope>
    <source>
        <strain evidence="5">LUCI</strain>
    </source>
</reference>